<organism evidence="1 2">
    <name type="scientific">Ancylostoma ceylanicum</name>
    <dbReference type="NCBI Taxonomy" id="53326"/>
    <lineage>
        <taxon>Eukaryota</taxon>
        <taxon>Metazoa</taxon>
        <taxon>Ecdysozoa</taxon>
        <taxon>Nematoda</taxon>
        <taxon>Chromadorea</taxon>
        <taxon>Rhabditida</taxon>
        <taxon>Rhabditina</taxon>
        <taxon>Rhabditomorpha</taxon>
        <taxon>Strongyloidea</taxon>
        <taxon>Ancylostomatidae</taxon>
        <taxon>Ancylostomatinae</taxon>
        <taxon>Ancylostoma</taxon>
    </lineage>
</organism>
<name>A0A016ULL8_9BILA</name>
<dbReference type="InterPro" id="IPR052709">
    <property type="entry name" value="Transposase-MT_Hybrid"/>
</dbReference>
<dbReference type="Gene3D" id="3.30.420.10">
    <property type="entry name" value="Ribonuclease H-like superfamily/Ribonuclease H"/>
    <property type="match status" value="1"/>
</dbReference>
<dbReference type="PANTHER" id="PTHR46060:SF1">
    <property type="entry name" value="MARINER MOS1 TRANSPOSASE-LIKE PROTEIN"/>
    <property type="match status" value="1"/>
</dbReference>
<dbReference type="AlphaFoldDB" id="A0A016ULL8"/>
<accession>A0A016ULL8</accession>
<dbReference type="EMBL" id="JARK01001371">
    <property type="protein sequence ID" value="EYC15806.1"/>
    <property type="molecule type" value="Genomic_DNA"/>
</dbReference>
<keyword evidence="2" id="KW-1185">Reference proteome</keyword>
<dbReference type="STRING" id="53326.A0A016ULL8"/>
<evidence type="ECO:0000313" key="2">
    <source>
        <dbReference type="Proteomes" id="UP000024635"/>
    </source>
</evidence>
<sequence length="140" mass="16220">MVSARLHCKGIIPCEVLPRYTAIMMDLYCQRLDRIAAKVTINYPNHGTIRFLHYTARPLTIRVTRQKLLDFEWEMLTPPPYRPGLAPENGQLPLTLSNILQGKTYKDENDLDCWLSKFFVSVSYSCMPKASKRFPRIGKE</sequence>
<protein>
    <submittedName>
        <fullName evidence="1">Uncharacterized protein</fullName>
    </submittedName>
</protein>
<dbReference type="PANTHER" id="PTHR46060">
    <property type="entry name" value="MARINER MOS1 TRANSPOSASE-LIKE PROTEIN"/>
    <property type="match status" value="1"/>
</dbReference>
<proteinExistence type="predicted"/>
<evidence type="ECO:0000313" key="1">
    <source>
        <dbReference type="EMBL" id="EYC15806.1"/>
    </source>
</evidence>
<reference evidence="2" key="1">
    <citation type="journal article" date="2015" name="Nat. Genet.">
        <title>The genome and transcriptome of the zoonotic hookworm Ancylostoma ceylanicum identify infection-specific gene families.</title>
        <authorList>
            <person name="Schwarz E.M."/>
            <person name="Hu Y."/>
            <person name="Antoshechkin I."/>
            <person name="Miller M.M."/>
            <person name="Sternberg P.W."/>
            <person name="Aroian R.V."/>
        </authorList>
    </citation>
    <scope>NUCLEOTIDE SEQUENCE</scope>
    <source>
        <strain evidence="2">HY135</strain>
    </source>
</reference>
<dbReference type="InterPro" id="IPR036397">
    <property type="entry name" value="RNaseH_sf"/>
</dbReference>
<comment type="caution">
    <text evidence="1">The sequence shown here is derived from an EMBL/GenBank/DDBJ whole genome shotgun (WGS) entry which is preliminary data.</text>
</comment>
<gene>
    <name evidence="1" type="primary">Acey_s0035.g2968</name>
    <name evidence="1" type="ORF">Y032_0035g2968</name>
</gene>
<dbReference type="GO" id="GO:0003676">
    <property type="term" value="F:nucleic acid binding"/>
    <property type="evidence" value="ECO:0007669"/>
    <property type="project" value="InterPro"/>
</dbReference>
<dbReference type="Proteomes" id="UP000024635">
    <property type="component" value="Unassembled WGS sequence"/>
</dbReference>